<dbReference type="EMBL" id="CM042883">
    <property type="protein sequence ID" value="KAI4376675.1"/>
    <property type="molecule type" value="Genomic_DNA"/>
</dbReference>
<accession>A0ACB9RCN6</accession>
<protein>
    <submittedName>
        <fullName evidence="1">Uncharacterized protein</fullName>
    </submittedName>
</protein>
<dbReference type="Proteomes" id="UP001057402">
    <property type="component" value="Chromosome 4"/>
</dbReference>
<comment type="caution">
    <text evidence="1">The sequence shown here is derived from an EMBL/GenBank/DDBJ whole genome shotgun (WGS) entry which is preliminary data.</text>
</comment>
<sequence>MAARDFTATMLVLAVASSWLWPGSEATNYTVGGSVGWKVPPTGTKLSDWASKYTFKVGDILIFNFTTGIHDVAVVTKDNYDACNLSSSLEILSTGPASYSLDKDGEYYYICTFSNHCSRGQKLEITVGDSSSGPTSSPSPSDGKAPLPSSPPPTNFASALSATSMPVMASIIAGLWLMYFVM</sequence>
<evidence type="ECO:0000313" key="2">
    <source>
        <dbReference type="Proteomes" id="UP001057402"/>
    </source>
</evidence>
<gene>
    <name evidence="1" type="ORF">MLD38_014412</name>
</gene>
<proteinExistence type="predicted"/>
<reference evidence="2" key="1">
    <citation type="journal article" date="2023" name="Front. Plant Sci.">
        <title>Chromosomal-level genome assembly of Melastoma candidum provides insights into trichome evolution.</title>
        <authorList>
            <person name="Zhong Y."/>
            <person name="Wu W."/>
            <person name="Sun C."/>
            <person name="Zou P."/>
            <person name="Liu Y."/>
            <person name="Dai S."/>
            <person name="Zhou R."/>
        </authorList>
    </citation>
    <scope>NUCLEOTIDE SEQUENCE [LARGE SCALE GENOMIC DNA]</scope>
</reference>
<evidence type="ECO:0000313" key="1">
    <source>
        <dbReference type="EMBL" id="KAI4376675.1"/>
    </source>
</evidence>
<keyword evidence="2" id="KW-1185">Reference proteome</keyword>
<name>A0ACB9RCN6_9MYRT</name>
<organism evidence="1 2">
    <name type="scientific">Melastoma candidum</name>
    <dbReference type="NCBI Taxonomy" id="119954"/>
    <lineage>
        <taxon>Eukaryota</taxon>
        <taxon>Viridiplantae</taxon>
        <taxon>Streptophyta</taxon>
        <taxon>Embryophyta</taxon>
        <taxon>Tracheophyta</taxon>
        <taxon>Spermatophyta</taxon>
        <taxon>Magnoliopsida</taxon>
        <taxon>eudicotyledons</taxon>
        <taxon>Gunneridae</taxon>
        <taxon>Pentapetalae</taxon>
        <taxon>rosids</taxon>
        <taxon>malvids</taxon>
        <taxon>Myrtales</taxon>
        <taxon>Melastomataceae</taxon>
        <taxon>Melastomatoideae</taxon>
        <taxon>Melastomateae</taxon>
        <taxon>Melastoma</taxon>
    </lineage>
</organism>